<name>A0A834M1L0_RHYFE</name>
<evidence type="ECO:0000313" key="1">
    <source>
        <dbReference type="EMBL" id="KAF7267583.1"/>
    </source>
</evidence>
<dbReference type="AlphaFoldDB" id="A0A834M1L0"/>
<dbReference type="EMBL" id="JAACXV010014405">
    <property type="protein sequence ID" value="KAF7267583.1"/>
    <property type="molecule type" value="Genomic_DNA"/>
</dbReference>
<keyword evidence="2" id="KW-1185">Reference proteome</keyword>
<evidence type="ECO:0000313" key="2">
    <source>
        <dbReference type="Proteomes" id="UP000625711"/>
    </source>
</evidence>
<proteinExistence type="predicted"/>
<protein>
    <submittedName>
        <fullName evidence="1">Uncharacterized protein</fullName>
    </submittedName>
</protein>
<comment type="caution">
    <text evidence="1">The sequence shown here is derived from an EMBL/GenBank/DDBJ whole genome shotgun (WGS) entry which is preliminary data.</text>
</comment>
<reference evidence="1" key="1">
    <citation type="submission" date="2020-08" db="EMBL/GenBank/DDBJ databases">
        <title>Genome sequencing and assembly of the red palm weevil Rhynchophorus ferrugineus.</title>
        <authorList>
            <person name="Dias G.B."/>
            <person name="Bergman C.M."/>
            <person name="Manee M."/>
        </authorList>
    </citation>
    <scope>NUCLEOTIDE SEQUENCE</scope>
    <source>
        <strain evidence="1">AA-2017</strain>
        <tissue evidence="1">Whole larva</tissue>
    </source>
</reference>
<sequence>MYNQQRVAGYQHTEFLRTYSCFSYSGNTRKRSIRRRGRTIKKRRGWRKTQKTRMRKATMHKGGHTSRLRHRRQLDEHLNTSWSRLTAKTSDSGTTEPFYTRNFTWEMKNYIATHHDESMFHRECNCN</sequence>
<gene>
    <name evidence="1" type="ORF">GWI33_019196</name>
</gene>
<organism evidence="1 2">
    <name type="scientific">Rhynchophorus ferrugineus</name>
    <name type="common">Red palm weevil</name>
    <name type="synonym">Curculio ferrugineus</name>
    <dbReference type="NCBI Taxonomy" id="354439"/>
    <lineage>
        <taxon>Eukaryota</taxon>
        <taxon>Metazoa</taxon>
        <taxon>Ecdysozoa</taxon>
        <taxon>Arthropoda</taxon>
        <taxon>Hexapoda</taxon>
        <taxon>Insecta</taxon>
        <taxon>Pterygota</taxon>
        <taxon>Neoptera</taxon>
        <taxon>Endopterygota</taxon>
        <taxon>Coleoptera</taxon>
        <taxon>Polyphaga</taxon>
        <taxon>Cucujiformia</taxon>
        <taxon>Curculionidae</taxon>
        <taxon>Dryophthorinae</taxon>
        <taxon>Rhynchophorus</taxon>
    </lineage>
</organism>
<accession>A0A834M1L0</accession>
<dbReference type="Proteomes" id="UP000625711">
    <property type="component" value="Unassembled WGS sequence"/>
</dbReference>